<gene>
    <name evidence="11" type="primary">mgtE</name>
    <name evidence="11" type="ORF">FM042_08095</name>
</gene>
<accession>A0A552X2U2</accession>
<evidence type="ECO:0000259" key="10">
    <source>
        <dbReference type="PROSITE" id="PS51371"/>
    </source>
</evidence>
<dbReference type="PROSITE" id="PS51371">
    <property type="entry name" value="CBS"/>
    <property type="match status" value="1"/>
</dbReference>
<dbReference type="Gene3D" id="3.10.580.10">
    <property type="entry name" value="CBS-domain"/>
    <property type="match status" value="1"/>
</dbReference>
<dbReference type="PANTHER" id="PTHR43773">
    <property type="entry name" value="MAGNESIUM TRANSPORTER MGTE"/>
    <property type="match status" value="1"/>
</dbReference>
<reference evidence="11 12" key="1">
    <citation type="submission" date="2019-07" db="EMBL/GenBank/DDBJ databases">
        <authorList>
            <person name="Yang M."/>
            <person name="Zhao D."/>
            <person name="Xiang H."/>
        </authorList>
    </citation>
    <scope>NUCLEOTIDE SEQUENCE [LARGE SCALE GENOMIC DNA]</scope>
    <source>
        <strain evidence="11 12">IM1326</strain>
    </source>
</reference>
<feature type="transmembrane region" description="Helical" evidence="9">
    <location>
        <begin position="423"/>
        <end position="443"/>
    </location>
</feature>
<dbReference type="AlphaFoldDB" id="A0A552X2U2"/>
<feature type="transmembrane region" description="Helical" evidence="9">
    <location>
        <begin position="309"/>
        <end position="329"/>
    </location>
</feature>
<name>A0A552X2U2_9GAMM</name>
<keyword evidence="9" id="KW-1003">Cell membrane</keyword>
<dbReference type="SMART" id="SM00924">
    <property type="entry name" value="MgtE_N"/>
    <property type="match status" value="1"/>
</dbReference>
<organism evidence="11 12">
    <name type="scientific">Aliidiomarina halalkaliphila</name>
    <dbReference type="NCBI Taxonomy" id="2593535"/>
    <lineage>
        <taxon>Bacteria</taxon>
        <taxon>Pseudomonadati</taxon>
        <taxon>Pseudomonadota</taxon>
        <taxon>Gammaproteobacteria</taxon>
        <taxon>Alteromonadales</taxon>
        <taxon>Idiomarinaceae</taxon>
        <taxon>Aliidiomarina</taxon>
    </lineage>
</organism>
<feature type="transmembrane region" description="Helical" evidence="9">
    <location>
        <begin position="281"/>
        <end position="297"/>
    </location>
</feature>
<dbReference type="Pfam" id="PF03448">
    <property type="entry name" value="MgtE_N"/>
    <property type="match status" value="1"/>
</dbReference>
<dbReference type="SUPFAM" id="SSF161093">
    <property type="entry name" value="MgtE membrane domain-like"/>
    <property type="match status" value="1"/>
</dbReference>
<keyword evidence="4 9" id="KW-0812">Transmembrane</keyword>
<dbReference type="Gene3D" id="1.10.357.20">
    <property type="entry name" value="SLC41 divalent cation transporters, integral membrane domain"/>
    <property type="match status" value="1"/>
</dbReference>
<sequence length="452" mass="49998">MTREELQNKIHAQLATFDANDWLYLVREQQAADIADELQQMDADDVHQLLVALPDAELADLFGYFTHAQQDTLLELFSTSDKARLLTEMAHDERVDIFNRLSENVQNKILPKLAKKEQEDILRLAAYEEGTTGALATSAYVAIRAHMSVAEAIRYVRTHAAGMETIYQLYIIDNKQRLLGTLSLRELMTSDDDALISEIMNTELVFINAMEPRQSAADMIRRYDLLALPVINGGDRLIGIVTVDDAMDVDVEESTEDFHKGGGTLALKDVSLREASTWTMFMKRAPWLLVLVFANMFSGEVLEAYEDTIITYVALVFFLPLLVDSGGNAGSQSATLMVRALATGDLHMKDWFKTLGREFWVALLLGIAMSVAVFGLGVYRGGMEIAMVVSISMVVVVISGSMIGMSLPFLLSKLKLDPATASAPLITSIADFVGVLLYFYIAVKMLGMPDLG</sequence>
<evidence type="ECO:0000256" key="8">
    <source>
        <dbReference type="PROSITE-ProRule" id="PRU00703"/>
    </source>
</evidence>
<dbReference type="GO" id="GO:0046872">
    <property type="term" value="F:metal ion binding"/>
    <property type="evidence" value="ECO:0007669"/>
    <property type="project" value="UniProtKB-KW"/>
</dbReference>
<dbReference type="InterPro" id="IPR038076">
    <property type="entry name" value="MgtE_N_sf"/>
</dbReference>
<evidence type="ECO:0000256" key="4">
    <source>
        <dbReference type="ARBA" id="ARBA00022692"/>
    </source>
</evidence>
<comment type="function">
    <text evidence="9">Acts as a magnesium transporter.</text>
</comment>
<comment type="subcellular location">
    <subcellularLocation>
        <location evidence="9">Cell membrane</location>
        <topology evidence="9">Multi-pass membrane protein</topology>
    </subcellularLocation>
    <subcellularLocation>
        <location evidence="1">Membrane</location>
        <topology evidence="1">Multi-pass membrane protein</topology>
    </subcellularLocation>
</comment>
<keyword evidence="8" id="KW-0129">CBS domain</keyword>
<keyword evidence="6 9" id="KW-1133">Transmembrane helix</keyword>
<keyword evidence="3 9" id="KW-0813">Transport</keyword>
<evidence type="ECO:0000256" key="1">
    <source>
        <dbReference type="ARBA" id="ARBA00004141"/>
    </source>
</evidence>
<dbReference type="Gene3D" id="1.25.60.10">
    <property type="entry name" value="MgtE N-terminal domain-like"/>
    <property type="match status" value="1"/>
</dbReference>
<feature type="transmembrane region" description="Helical" evidence="9">
    <location>
        <begin position="359"/>
        <end position="379"/>
    </location>
</feature>
<comment type="similarity">
    <text evidence="2 9">Belongs to the SLC41A transporter family.</text>
</comment>
<dbReference type="SMART" id="SM00116">
    <property type="entry name" value="CBS"/>
    <property type="match status" value="2"/>
</dbReference>
<dbReference type="SUPFAM" id="SSF54631">
    <property type="entry name" value="CBS-domain pair"/>
    <property type="match status" value="1"/>
</dbReference>
<dbReference type="OrthoDB" id="9790355at2"/>
<dbReference type="Pfam" id="PF01769">
    <property type="entry name" value="MgtE"/>
    <property type="match status" value="1"/>
</dbReference>
<evidence type="ECO:0000256" key="7">
    <source>
        <dbReference type="ARBA" id="ARBA00023136"/>
    </source>
</evidence>
<evidence type="ECO:0000313" key="12">
    <source>
        <dbReference type="Proteomes" id="UP000320359"/>
    </source>
</evidence>
<dbReference type="GO" id="GO:0005886">
    <property type="term" value="C:plasma membrane"/>
    <property type="evidence" value="ECO:0007669"/>
    <property type="project" value="UniProtKB-SubCell"/>
</dbReference>
<dbReference type="Pfam" id="PF00571">
    <property type="entry name" value="CBS"/>
    <property type="match status" value="2"/>
</dbReference>
<evidence type="ECO:0000256" key="2">
    <source>
        <dbReference type="ARBA" id="ARBA00009749"/>
    </source>
</evidence>
<feature type="transmembrane region" description="Helical" evidence="9">
    <location>
        <begin position="385"/>
        <end position="411"/>
    </location>
</feature>
<dbReference type="CDD" id="cd04606">
    <property type="entry name" value="CBS_pair_Mg_transporter"/>
    <property type="match status" value="1"/>
</dbReference>
<comment type="caution">
    <text evidence="11">The sequence shown here is derived from an EMBL/GenBank/DDBJ whole genome shotgun (WGS) entry which is preliminary data.</text>
</comment>
<proteinExistence type="inferred from homology"/>
<keyword evidence="12" id="KW-1185">Reference proteome</keyword>
<protein>
    <recommendedName>
        <fullName evidence="9">Magnesium transporter MgtE</fullName>
    </recommendedName>
</protein>
<dbReference type="PANTHER" id="PTHR43773:SF1">
    <property type="entry name" value="MAGNESIUM TRANSPORTER MGTE"/>
    <property type="match status" value="1"/>
</dbReference>
<dbReference type="InterPro" id="IPR046342">
    <property type="entry name" value="CBS_dom_sf"/>
</dbReference>
<keyword evidence="7 9" id="KW-0472">Membrane</keyword>
<dbReference type="GO" id="GO:0015095">
    <property type="term" value="F:magnesium ion transmembrane transporter activity"/>
    <property type="evidence" value="ECO:0007669"/>
    <property type="project" value="UniProtKB-UniRule"/>
</dbReference>
<keyword evidence="5 9" id="KW-0460">Magnesium</keyword>
<keyword evidence="9" id="KW-0479">Metal-binding</keyword>
<evidence type="ECO:0000313" key="11">
    <source>
        <dbReference type="EMBL" id="TRW48933.1"/>
    </source>
</evidence>
<dbReference type="InterPro" id="IPR000644">
    <property type="entry name" value="CBS_dom"/>
</dbReference>
<comment type="subunit">
    <text evidence="9">Homodimer.</text>
</comment>
<feature type="domain" description="CBS" evidence="10">
    <location>
        <begin position="200"/>
        <end position="256"/>
    </location>
</feature>
<dbReference type="NCBIfam" id="TIGR00400">
    <property type="entry name" value="mgtE"/>
    <property type="match status" value="1"/>
</dbReference>
<evidence type="ECO:0000256" key="5">
    <source>
        <dbReference type="ARBA" id="ARBA00022842"/>
    </source>
</evidence>
<dbReference type="InterPro" id="IPR006667">
    <property type="entry name" value="SLC41_membr_dom"/>
</dbReference>
<evidence type="ECO:0000256" key="3">
    <source>
        <dbReference type="ARBA" id="ARBA00022448"/>
    </source>
</evidence>
<dbReference type="RefSeq" id="WP_143235918.1">
    <property type="nucleotide sequence ID" value="NZ_VJWL01000002.1"/>
</dbReference>
<dbReference type="EMBL" id="VJWL01000002">
    <property type="protein sequence ID" value="TRW48933.1"/>
    <property type="molecule type" value="Genomic_DNA"/>
</dbReference>
<dbReference type="InterPro" id="IPR006668">
    <property type="entry name" value="Mg_transptr_MgtE_intracell_dom"/>
</dbReference>
<evidence type="ECO:0000256" key="9">
    <source>
        <dbReference type="RuleBase" id="RU362011"/>
    </source>
</evidence>
<dbReference type="InterPro" id="IPR006669">
    <property type="entry name" value="MgtE_transporter"/>
</dbReference>
<dbReference type="SUPFAM" id="SSF158791">
    <property type="entry name" value="MgtE N-terminal domain-like"/>
    <property type="match status" value="1"/>
</dbReference>
<evidence type="ECO:0000256" key="6">
    <source>
        <dbReference type="ARBA" id="ARBA00022989"/>
    </source>
</evidence>
<dbReference type="Proteomes" id="UP000320359">
    <property type="component" value="Unassembled WGS sequence"/>
</dbReference>
<dbReference type="InterPro" id="IPR036739">
    <property type="entry name" value="SLC41_membr_dom_sf"/>
</dbReference>